<evidence type="ECO:0000313" key="2">
    <source>
        <dbReference type="Proteomes" id="UP001057402"/>
    </source>
</evidence>
<gene>
    <name evidence="1" type="ORF">MLD38_010015</name>
</gene>
<sequence length="103" mass="11060">MASNSESVTHFFRVLFTLTLTVVLGACIAGGARYSLGEMVEEDPQELPTNCESVHVVVAGDTCFDIARQFNLTTAELVAINPNIVCEKLIPGQSLCVEAKAEN</sequence>
<dbReference type="Proteomes" id="UP001057402">
    <property type="component" value="Chromosome 4"/>
</dbReference>
<evidence type="ECO:0000313" key="1">
    <source>
        <dbReference type="EMBL" id="KAI4371692.1"/>
    </source>
</evidence>
<name>A0ACB9R6V0_9MYRT</name>
<proteinExistence type="predicted"/>
<keyword evidence="2" id="KW-1185">Reference proteome</keyword>
<protein>
    <submittedName>
        <fullName evidence="1">Uncharacterized protein</fullName>
    </submittedName>
</protein>
<organism evidence="1 2">
    <name type="scientific">Melastoma candidum</name>
    <dbReference type="NCBI Taxonomy" id="119954"/>
    <lineage>
        <taxon>Eukaryota</taxon>
        <taxon>Viridiplantae</taxon>
        <taxon>Streptophyta</taxon>
        <taxon>Embryophyta</taxon>
        <taxon>Tracheophyta</taxon>
        <taxon>Spermatophyta</taxon>
        <taxon>Magnoliopsida</taxon>
        <taxon>eudicotyledons</taxon>
        <taxon>Gunneridae</taxon>
        <taxon>Pentapetalae</taxon>
        <taxon>rosids</taxon>
        <taxon>malvids</taxon>
        <taxon>Myrtales</taxon>
        <taxon>Melastomataceae</taxon>
        <taxon>Melastomatoideae</taxon>
        <taxon>Melastomateae</taxon>
        <taxon>Melastoma</taxon>
    </lineage>
</organism>
<accession>A0ACB9R6V0</accession>
<reference evidence="2" key="1">
    <citation type="journal article" date="2023" name="Front. Plant Sci.">
        <title>Chromosomal-level genome assembly of Melastoma candidum provides insights into trichome evolution.</title>
        <authorList>
            <person name="Zhong Y."/>
            <person name="Wu W."/>
            <person name="Sun C."/>
            <person name="Zou P."/>
            <person name="Liu Y."/>
            <person name="Dai S."/>
            <person name="Zhou R."/>
        </authorList>
    </citation>
    <scope>NUCLEOTIDE SEQUENCE [LARGE SCALE GENOMIC DNA]</scope>
</reference>
<comment type="caution">
    <text evidence="1">The sequence shown here is derived from an EMBL/GenBank/DDBJ whole genome shotgun (WGS) entry which is preliminary data.</text>
</comment>
<dbReference type="EMBL" id="CM042883">
    <property type="protein sequence ID" value="KAI4371692.1"/>
    <property type="molecule type" value="Genomic_DNA"/>
</dbReference>